<dbReference type="PANTHER" id="PTHR11793">
    <property type="entry name" value="BASIC HELIX-LOOP-HELIX TRANSCRIPTION FACTOR"/>
    <property type="match status" value="1"/>
</dbReference>
<dbReference type="EMBL" id="CAAE01014581">
    <property type="protein sequence ID" value="CAF99581.1"/>
    <property type="molecule type" value="Genomic_DNA"/>
</dbReference>
<comment type="subcellular location">
    <subcellularLocation>
        <location evidence="1">Nucleus</location>
    </subcellularLocation>
</comment>
<reference evidence="8" key="2">
    <citation type="submission" date="2004-02" db="EMBL/GenBank/DDBJ databases">
        <authorList>
            <consortium name="Genoscope"/>
            <consortium name="Whitehead Institute Centre for Genome Research"/>
        </authorList>
    </citation>
    <scope>NUCLEOTIDE SEQUENCE</scope>
</reference>
<dbReference type="PANTHER" id="PTHR11793:SF11">
    <property type="entry name" value="TRANSCRIPTION FACTOR 12"/>
    <property type="match status" value="1"/>
</dbReference>
<dbReference type="AlphaFoldDB" id="Q4SIF1"/>
<dbReference type="InterPro" id="IPR051098">
    <property type="entry name" value="NeuroDiff_E-box_TFs"/>
</dbReference>
<dbReference type="GO" id="GO:0000978">
    <property type="term" value="F:RNA polymerase II cis-regulatory region sequence-specific DNA binding"/>
    <property type="evidence" value="ECO:0007669"/>
    <property type="project" value="TreeGrafter"/>
</dbReference>
<keyword evidence="3" id="KW-0805">Transcription regulation</keyword>
<organism evidence="8">
    <name type="scientific">Tetraodon nigroviridis</name>
    <name type="common">Spotted green pufferfish</name>
    <name type="synonym">Chelonodon nigroviridis</name>
    <dbReference type="NCBI Taxonomy" id="99883"/>
    <lineage>
        <taxon>Eukaryota</taxon>
        <taxon>Metazoa</taxon>
        <taxon>Chordata</taxon>
        <taxon>Craniata</taxon>
        <taxon>Vertebrata</taxon>
        <taxon>Euteleostomi</taxon>
        <taxon>Actinopterygii</taxon>
        <taxon>Neopterygii</taxon>
        <taxon>Teleostei</taxon>
        <taxon>Neoteleostei</taxon>
        <taxon>Acanthomorphata</taxon>
        <taxon>Eupercaria</taxon>
        <taxon>Tetraodontiformes</taxon>
        <taxon>Tetradontoidea</taxon>
        <taxon>Tetraodontidae</taxon>
        <taxon>Tetraodon</taxon>
    </lineage>
</organism>
<name>Q4SIF1_TETNG</name>
<evidence type="ECO:0000256" key="1">
    <source>
        <dbReference type="ARBA" id="ARBA00004123"/>
    </source>
</evidence>
<feature type="region of interest" description="Disordered" evidence="7">
    <location>
        <begin position="1"/>
        <end position="42"/>
    </location>
</feature>
<reference evidence="8" key="1">
    <citation type="journal article" date="2004" name="Nature">
        <title>Genome duplication in the teleost fish Tetraodon nigroviridis reveals the early vertebrate proto-karyotype.</title>
        <authorList>
            <person name="Jaillon O."/>
            <person name="Aury J.-M."/>
            <person name="Brunet F."/>
            <person name="Petit J.-L."/>
            <person name="Stange-Thomann N."/>
            <person name="Mauceli E."/>
            <person name="Bouneau L."/>
            <person name="Fischer C."/>
            <person name="Ozouf-Costaz C."/>
            <person name="Bernot A."/>
            <person name="Nicaud S."/>
            <person name="Jaffe D."/>
            <person name="Fisher S."/>
            <person name="Lutfalla G."/>
            <person name="Dossat C."/>
            <person name="Segurens B."/>
            <person name="Dasilva C."/>
            <person name="Salanoubat M."/>
            <person name="Levy M."/>
            <person name="Boudet N."/>
            <person name="Castellano S."/>
            <person name="Anthouard V."/>
            <person name="Jubin C."/>
            <person name="Castelli V."/>
            <person name="Katinka M."/>
            <person name="Vacherie B."/>
            <person name="Biemont C."/>
            <person name="Skalli Z."/>
            <person name="Cattolico L."/>
            <person name="Poulain J."/>
            <person name="De Berardinis V."/>
            <person name="Cruaud C."/>
            <person name="Duprat S."/>
            <person name="Brottier P."/>
            <person name="Coutanceau J.-P."/>
            <person name="Gouzy J."/>
            <person name="Parra G."/>
            <person name="Lardier G."/>
            <person name="Chapple C."/>
            <person name="McKernan K.J."/>
            <person name="McEwan P."/>
            <person name="Bosak S."/>
            <person name="Kellis M."/>
            <person name="Volff J.-N."/>
            <person name="Guigo R."/>
            <person name="Zody M.C."/>
            <person name="Mesirov J."/>
            <person name="Lindblad-Toh K."/>
            <person name="Birren B."/>
            <person name="Nusbaum C."/>
            <person name="Kahn D."/>
            <person name="Robinson-Rechavi M."/>
            <person name="Laudet V."/>
            <person name="Schachter V."/>
            <person name="Quetier F."/>
            <person name="Saurin W."/>
            <person name="Scarpelli C."/>
            <person name="Wincker P."/>
            <person name="Lander E.S."/>
            <person name="Weissenbach J."/>
            <person name="Roest Crollius H."/>
        </authorList>
    </citation>
    <scope>NUCLEOTIDE SEQUENCE [LARGE SCALE GENOMIC DNA]</scope>
</reference>
<keyword evidence="2" id="KW-0217">Developmental protein</keyword>
<keyword evidence="4" id="KW-0238">DNA-binding</keyword>
<dbReference type="KEGG" id="tng:GSTEN00017713G001"/>
<evidence type="ECO:0000313" key="8">
    <source>
        <dbReference type="EMBL" id="CAF99581.1"/>
    </source>
</evidence>
<evidence type="ECO:0000256" key="3">
    <source>
        <dbReference type="ARBA" id="ARBA00023015"/>
    </source>
</evidence>
<dbReference type="GO" id="GO:0005667">
    <property type="term" value="C:transcription regulator complex"/>
    <property type="evidence" value="ECO:0007669"/>
    <property type="project" value="TreeGrafter"/>
</dbReference>
<dbReference type="GO" id="GO:0005634">
    <property type="term" value="C:nucleus"/>
    <property type="evidence" value="ECO:0007669"/>
    <property type="project" value="UniProtKB-SubCell"/>
</dbReference>
<evidence type="ECO:0000256" key="7">
    <source>
        <dbReference type="SAM" id="MobiDB-lite"/>
    </source>
</evidence>
<dbReference type="GO" id="GO:0000981">
    <property type="term" value="F:DNA-binding transcription factor activity, RNA polymerase II-specific"/>
    <property type="evidence" value="ECO:0007669"/>
    <property type="project" value="TreeGrafter"/>
</dbReference>
<keyword evidence="6" id="KW-0539">Nucleus</keyword>
<feature type="non-terminal residue" evidence="8">
    <location>
        <position position="1"/>
    </location>
</feature>
<evidence type="ECO:0000256" key="4">
    <source>
        <dbReference type="ARBA" id="ARBA00023125"/>
    </source>
</evidence>
<protein>
    <submittedName>
        <fullName evidence="8">(spotted green pufferfish) hypothetical protein</fullName>
    </submittedName>
</protein>
<proteinExistence type="predicted"/>
<accession>Q4SIF1</accession>
<sequence>TGLEERTNQASWAPAGESSPSYESSRGFADSPHYGDHLSDSPLVSHEALSPAPFINSNIMGKSERTSFITYERDPGAAGCQVVRPDAGLSSPGSVTTGKANTPLYSYAAANPRRRPLADQLPIDALQTKKVRKVPPGLPSSVSEDLLPFSYVVFTVSSLGTQTNTHYSHVQMQKLHKLNFLHY</sequence>
<gene>
    <name evidence="8" type="ORF">GSTENG00017713001</name>
</gene>
<dbReference type="OrthoDB" id="10034090at2759"/>
<evidence type="ECO:0000256" key="5">
    <source>
        <dbReference type="ARBA" id="ARBA00023163"/>
    </source>
</evidence>
<dbReference type="GO" id="GO:0000785">
    <property type="term" value="C:chromatin"/>
    <property type="evidence" value="ECO:0007669"/>
    <property type="project" value="TreeGrafter"/>
</dbReference>
<keyword evidence="5" id="KW-0804">Transcription</keyword>
<comment type="caution">
    <text evidence="8">The sequence shown here is derived from an EMBL/GenBank/DDBJ whole genome shotgun (WGS) entry which is preliminary data.</text>
</comment>
<evidence type="ECO:0000256" key="2">
    <source>
        <dbReference type="ARBA" id="ARBA00022473"/>
    </source>
</evidence>
<evidence type="ECO:0000256" key="6">
    <source>
        <dbReference type="ARBA" id="ARBA00023242"/>
    </source>
</evidence>